<dbReference type="Proteomes" id="UP000039046">
    <property type="component" value="Unassembled WGS sequence"/>
</dbReference>
<proteinExistence type="predicted"/>
<keyword evidence="3" id="KW-1185">Reference proteome</keyword>
<dbReference type="Pfam" id="PF13460">
    <property type="entry name" value="NAD_binding_10"/>
    <property type="match status" value="1"/>
</dbReference>
<dbReference type="SUPFAM" id="SSF51735">
    <property type="entry name" value="NAD(P)-binding Rossmann-fold domains"/>
    <property type="match status" value="1"/>
</dbReference>
<name>A0A0A1TD30_9HYPO</name>
<dbReference type="HOGENOM" id="CLU_071330_0_0_1"/>
<dbReference type="InterPro" id="IPR016040">
    <property type="entry name" value="NAD(P)-bd_dom"/>
</dbReference>
<dbReference type="InterPro" id="IPR036291">
    <property type="entry name" value="NAD(P)-bd_dom_sf"/>
</dbReference>
<gene>
    <name evidence="2" type="ORF">VHEMI03315</name>
</gene>
<dbReference type="Gene3D" id="3.40.50.720">
    <property type="entry name" value="NAD(P)-binding Rossmann-like Domain"/>
    <property type="match status" value="1"/>
</dbReference>
<accession>A0A0A1TD30</accession>
<dbReference type="PANTHER" id="PTHR14097">
    <property type="entry name" value="OXIDOREDUCTASE HTATIP2"/>
    <property type="match status" value="1"/>
</dbReference>
<dbReference type="OrthoDB" id="3535423at2759"/>
<organism evidence="2 3">
    <name type="scientific">[Torrubiella] hemipterigena</name>
    <dbReference type="NCBI Taxonomy" id="1531966"/>
    <lineage>
        <taxon>Eukaryota</taxon>
        <taxon>Fungi</taxon>
        <taxon>Dikarya</taxon>
        <taxon>Ascomycota</taxon>
        <taxon>Pezizomycotina</taxon>
        <taxon>Sordariomycetes</taxon>
        <taxon>Hypocreomycetidae</taxon>
        <taxon>Hypocreales</taxon>
        <taxon>Clavicipitaceae</taxon>
        <taxon>Clavicipitaceae incertae sedis</taxon>
        <taxon>'Torrubiella' clade</taxon>
    </lineage>
</organism>
<feature type="domain" description="NAD(P)-binding" evidence="1">
    <location>
        <begin position="7"/>
        <end position="210"/>
    </location>
</feature>
<evidence type="ECO:0000313" key="3">
    <source>
        <dbReference type="Proteomes" id="UP000039046"/>
    </source>
</evidence>
<dbReference type="EMBL" id="CDHN01000002">
    <property type="protein sequence ID" value="CEJ83951.1"/>
    <property type="molecule type" value="Genomic_DNA"/>
</dbReference>
<evidence type="ECO:0000259" key="1">
    <source>
        <dbReference type="Pfam" id="PF13460"/>
    </source>
</evidence>
<evidence type="ECO:0000313" key="2">
    <source>
        <dbReference type="EMBL" id="CEJ83951.1"/>
    </source>
</evidence>
<reference evidence="2 3" key="1">
    <citation type="journal article" date="2015" name="Genome Announc.">
        <title>Draft Genome Sequence and Gene Annotation of the Entomopathogenic Fungus Verticillium hemipterigenum.</title>
        <authorList>
            <person name="Horn F."/>
            <person name="Habel A."/>
            <person name="Scharf D.H."/>
            <person name="Dworschak J."/>
            <person name="Brakhage A.A."/>
            <person name="Guthke R."/>
            <person name="Hertweck C."/>
            <person name="Linde J."/>
        </authorList>
    </citation>
    <scope>NUCLEOTIDE SEQUENCE [LARGE SCALE GENOMIC DNA]</scope>
</reference>
<protein>
    <recommendedName>
        <fullName evidence="1">NAD(P)-binding domain-containing protein</fullName>
    </recommendedName>
</protein>
<dbReference type="AlphaFoldDB" id="A0A0A1TD30"/>
<sequence length="236" mass="25523">MKIIVTGATGLVGQAIIRQCLSHKGVESVVAVARKPISIDDVGDTTKLKSVVVQDYEEYPAAIIAEFADADVCIWTVAVTPFRTGNLAADEIKRVCQTCTIAGFKAMYNGPTKKPFRFIYFSAEGTPTDLSKKPHVMGDYQIMRGETEKMVLNLPQQYPDSSICIVHPGVVTAPTSVVRSMASAAFSFTNLFTRAFANISREQLAASVIELAVAGFTKSSYTNNELVEIGSKALQT</sequence>
<dbReference type="PANTHER" id="PTHR14097:SF9">
    <property type="entry name" value="EPIMERASE, PUTATIVE (AFU_ORTHOLOGUE AFUA_8G07320)-RELATED"/>
    <property type="match status" value="1"/>
</dbReference>